<protein>
    <submittedName>
        <fullName evidence="2">Sel1 repeat family protein</fullName>
    </submittedName>
</protein>
<name>A0A8J6PM65_9HYPH</name>
<evidence type="ECO:0000313" key="2">
    <source>
        <dbReference type="EMBL" id="MBD0414142.1"/>
    </source>
</evidence>
<gene>
    <name evidence="2" type="ORF">ICI42_05695</name>
</gene>
<dbReference type="Pfam" id="PF08238">
    <property type="entry name" value="Sel1"/>
    <property type="match status" value="6"/>
</dbReference>
<sequence length="319" mass="34778">MPTTPLPTLDELRQKPNLTTPQQAGSTVGPRVQPSRIDQERFGGKPLDEAYGAFQRGLYKTAYNLALTRAEAGDAAAQTLVAEILSRGLGVKRDVSGAAKWYELAAEQGVPEAQFQQALVLLDAKSPKHDPKAAYALMQAAAEAGNRLAQFNLAQMILQREPGEKGLAQAEPYFERAAGTGLADAQYAMAQYYANGIGGKKKDDVRARLLMVQAARQNHDTAQFDLSLWMAEGRGGDRDLKSAFGWMKLAAERGNVAARNRLAKYYVGGIGVDPDPVEAASWYMAARRAGLIDPEMEDHLVGLTDDEIKQAMERSDRIR</sequence>
<feature type="region of interest" description="Disordered" evidence="1">
    <location>
        <begin position="1"/>
        <end position="42"/>
    </location>
</feature>
<feature type="compositionally biased region" description="Polar residues" evidence="1">
    <location>
        <begin position="16"/>
        <end position="26"/>
    </location>
</feature>
<dbReference type="InterPro" id="IPR050767">
    <property type="entry name" value="Sel1_AlgK"/>
</dbReference>
<comment type="caution">
    <text evidence="2">The sequence shown here is derived from an EMBL/GenBank/DDBJ whole genome shotgun (WGS) entry which is preliminary data.</text>
</comment>
<dbReference type="AlphaFoldDB" id="A0A8J6PM65"/>
<dbReference type="InterPro" id="IPR011990">
    <property type="entry name" value="TPR-like_helical_dom_sf"/>
</dbReference>
<reference evidence="2" key="1">
    <citation type="submission" date="2020-09" db="EMBL/GenBank/DDBJ databases">
        <title>Genome seq and assembly of Tianweitania sp.</title>
        <authorList>
            <person name="Chhetri G."/>
        </authorList>
    </citation>
    <scope>NUCLEOTIDE SEQUENCE</scope>
    <source>
        <strain evidence="2">Rool2</strain>
    </source>
</reference>
<dbReference type="Gene3D" id="1.25.40.10">
    <property type="entry name" value="Tetratricopeptide repeat domain"/>
    <property type="match status" value="2"/>
</dbReference>
<proteinExistence type="predicted"/>
<organism evidence="2 3">
    <name type="scientific">Oryzicola mucosus</name>
    <dbReference type="NCBI Taxonomy" id="2767425"/>
    <lineage>
        <taxon>Bacteria</taxon>
        <taxon>Pseudomonadati</taxon>
        <taxon>Pseudomonadota</taxon>
        <taxon>Alphaproteobacteria</taxon>
        <taxon>Hyphomicrobiales</taxon>
        <taxon>Phyllobacteriaceae</taxon>
        <taxon>Oryzicola</taxon>
    </lineage>
</organism>
<dbReference type="SMART" id="SM00671">
    <property type="entry name" value="SEL1"/>
    <property type="match status" value="6"/>
</dbReference>
<evidence type="ECO:0000313" key="3">
    <source>
        <dbReference type="Proteomes" id="UP000643405"/>
    </source>
</evidence>
<dbReference type="InterPro" id="IPR006597">
    <property type="entry name" value="Sel1-like"/>
</dbReference>
<dbReference type="PANTHER" id="PTHR11102">
    <property type="entry name" value="SEL-1-LIKE PROTEIN"/>
    <property type="match status" value="1"/>
</dbReference>
<dbReference type="EMBL" id="JACVVX010000001">
    <property type="protein sequence ID" value="MBD0414142.1"/>
    <property type="molecule type" value="Genomic_DNA"/>
</dbReference>
<evidence type="ECO:0000256" key="1">
    <source>
        <dbReference type="SAM" id="MobiDB-lite"/>
    </source>
</evidence>
<dbReference type="Proteomes" id="UP000643405">
    <property type="component" value="Unassembled WGS sequence"/>
</dbReference>
<dbReference type="PANTHER" id="PTHR11102:SF160">
    <property type="entry name" value="ERAD-ASSOCIATED E3 UBIQUITIN-PROTEIN LIGASE COMPONENT HRD3"/>
    <property type="match status" value="1"/>
</dbReference>
<accession>A0A8J6PM65</accession>
<keyword evidence="3" id="KW-1185">Reference proteome</keyword>
<dbReference type="SUPFAM" id="SSF81901">
    <property type="entry name" value="HCP-like"/>
    <property type="match status" value="1"/>
</dbReference>